<dbReference type="InterPro" id="IPR052337">
    <property type="entry name" value="SAT4-like"/>
</dbReference>
<evidence type="ECO:0000256" key="3">
    <source>
        <dbReference type="ARBA" id="ARBA00022989"/>
    </source>
</evidence>
<feature type="transmembrane region" description="Helical" evidence="7">
    <location>
        <begin position="51"/>
        <end position="74"/>
    </location>
</feature>
<feature type="compositionally biased region" description="Basic and acidic residues" evidence="6">
    <location>
        <begin position="380"/>
        <end position="392"/>
    </location>
</feature>
<accession>A0A6A6HBP1</accession>
<dbReference type="PANTHER" id="PTHR33048">
    <property type="entry name" value="PTH11-LIKE INTEGRAL MEMBRANE PROTEIN (AFU_ORTHOLOGUE AFUA_5G11245)"/>
    <property type="match status" value="1"/>
</dbReference>
<dbReference type="Pfam" id="PF20684">
    <property type="entry name" value="Fung_rhodopsin"/>
    <property type="match status" value="1"/>
</dbReference>
<dbReference type="EMBL" id="ML991792">
    <property type="protein sequence ID" value="KAF2235271.1"/>
    <property type="molecule type" value="Genomic_DNA"/>
</dbReference>
<name>A0A6A6HBP1_VIRVR</name>
<evidence type="ECO:0000256" key="1">
    <source>
        <dbReference type="ARBA" id="ARBA00004141"/>
    </source>
</evidence>
<evidence type="ECO:0000256" key="7">
    <source>
        <dbReference type="SAM" id="Phobius"/>
    </source>
</evidence>
<feature type="transmembrane region" description="Helical" evidence="7">
    <location>
        <begin position="18"/>
        <end position="39"/>
    </location>
</feature>
<dbReference type="GO" id="GO:0016020">
    <property type="term" value="C:membrane"/>
    <property type="evidence" value="ECO:0007669"/>
    <property type="project" value="UniProtKB-SubCell"/>
</dbReference>
<evidence type="ECO:0000313" key="9">
    <source>
        <dbReference type="EMBL" id="KAF2235271.1"/>
    </source>
</evidence>
<keyword evidence="3 7" id="KW-1133">Transmembrane helix</keyword>
<reference evidence="9" key="1">
    <citation type="journal article" date="2020" name="Stud. Mycol.">
        <title>101 Dothideomycetes genomes: a test case for predicting lifestyles and emergence of pathogens.</title>
        <authorList>
            <person name="Haridas S."/>
            <person name="Albert R."/>
            <person name="Binder M."/>
            <person name="Bloem J."/>
            <person name="Labutti K."/>
            <person name="Salamov A."/>
            <person name="Andreopoulos B."/>
            <person name="Baker S."/>
            <person name="Barry K."/>
            <person name="Bills G."/>
            <person name="Bluhm B."/>
            <person name="Cannon C."/>
            <person name="Castanera R."/>
            <person name="Culley D."/>
            <person name="Daum C."/>
            <person name="Ezra D."/>
            <person name="Gonzalez J."/>
            <person name="Henrissat B."/>
            <person name="Kuo A."/>
            <person name="Liang C."/>
            <person name="Lipzen A."/>
            <person name="Lutzoni F."/>
            <person name="Magnuson J."/>
            <person name="Mondo S."/>
            <person name="Nolan M."/>
            <person name="Ohm R."/>
            <person name="Pangilinan J."/>
            <person name="Park H.-J."/>
            <person name="Ramirez L."/>
            <person name="Alfaro M."/>
            <person name="Sun H."/>
            <person name="Tritt A."/>
            <person name="Yoshinaga Y."/>
            <person name="Zwiers L.-H."/>
            <person name="Turgeon B."/>
            <person name="Goodwin S."/>
            <person name="Spatafora J."/>
            <person name="Crous P."/>
            <person name="Grigoriev I."/>
        </authorList>
    </citation>
    <scope>NUCLEOTIDE SEQUENCE</scope>
    <source>
        <strain evidence="9">Tuck. ex Michener</strain>
    </source>
</reference>
<feature type="region of interest" description="Disordered" evidence="6">
    <location>
        <begin position="314"/>
        <end position="342"/>
    </location>
</feature>
<evidence type="ECO:0000256" key="5">
    <source>
        <dbReference type="ARBA" id="ARBA00038359"/>
    </source>
</evidence>
<feature type="transmembrane region" description="Helical" evidence="7">
    <location>
        <begin position="173"/>
        <end position="202"/>
    </location>
</feature>
<evidence type="ECO:0000259" key="8">
    <source>
        <dbReference type="Pfam" id="PF20684"/>
    </source>
</evidence>
<evidence type="ECO:0000256" key="6">
    <source>
        <dbReference type="SAM" id="MobiDB-lite"/>
    </source>
</evidence>
<feature type="transmembrane region" description="Helical" evidence="7">
    <location>
        <begin position="94"/>
        <end position="118"/>
    </location>
</feature>
<feature type="domain" description="Rhodopsin" evidence="8">
    <location>
        <begin position="36"/>
        <end position="276"/>
    </location>
</feature>
<dbReference type="AlphaFoldDB" id="A0A6A6HBP1"/>
<gene>
    <name evidence="9" type="ORF">EV356DRAFT_531995</name>
</gene>
<evidence type="ECO:0000256" key="4">
    <source>
        <dbReference type="ARBA" id="ARBA00023136"/>
    </source>
</evidence>
<feature type="transmembrane region" description="Helical" evidence="7">
    <location>
        <begin position="130"/>
        <end position="153"/>
    </location>
</feature>
<comment type="subcellular location">
    <subcellularLocation>
        <location evidence="1">Membrane</location>
        <topology evidence="1">Multi-pass membrane protein</topology>
    </subcellularLocation>
</comment>
<evidence type="ECO:0000256" key="2">
    <source>
        <dbReference type="ARBA" id="ARBA00022692"/>
    </source>
</evidence>
<feature type="transmembrane region" description="Helical" evidence="7">
    <location>
        <begin position="214"/>
        <end position="235"/>
    </location>
</feature>
<proteinExistence type="inferred from homology"/>
<dbReference type="OrthoDB" id="5329176at2759"/>
<sequence length="401" mass="45193">MASASDTHPPDDNKAYEVYATVAVVTFLLVITTVTRVATKLYYKLSLTIDDYFIILGASLNIVANAFDCKAASAGFGRHLQYLELENAVTAAKYAQLAVLLADFIIWAVSLSICFFLFSMIRGTHTYFTFFIWGMMVFTSATALVACILWGIQAKPIQKLWDPRVPGTRASPQLFLVIVYVVNSLRLVIELLYSMCPLYFLWGLQLAWSRKLPVIVLTLMGLLLTVTSSVSLAFTKEFKTEDTTWGLVPEFITDIIDRNLMVFVVNLPAIWILFRKLQKARASRNSQTEGTHSSQTGRLSTWFRKRLLSSSNRSKQHSYTEFSRDSTSRDLESGNHGSNSISKVIVMGGRDPYALDDDDIPLRDHTRSQNDGQQQANPEIKVERSVRIENESPVRAVQSEW</sequence>
<feature type="compositionally biased region" description="Basic and acidic residues" evidence="6">
    <location>
        <begin position="322"/>
        <end position="333"/>
    </location>
</feature>
<keyword evidence="2 7" id="KW-0812">Transmembrane</keyword>
<organism evidence="9 10">
    <name type="scientific">Viridothelium virens</name>
    <name type="common">Speckled blister lichen</name>
    <name type="synonym">Trypethelium virens</name>
    <dbReference type="NCBI Taxonomy" id="1048519"/>
    <lineage>
        <taxon>Eukaryota</taxon>
        <taxon>Fungi</taxon>
        <taxon>Dikarya</taxon>
        <taxon>Ascomycota</taxon>
        <taxon>Pezizomycotina</taxon>
        <taxon>Dothideomycetes</taxon>
        <taxon>Dothideomycetes incertae sedis</taxon>
        <taxon>Trypetheliales</taxon>
        <taxon>Trypetheliaceae</taxon>
        <taxon>Viridothelium</taxon>
    </lineage>
</organism>
<dbReference type="Proteomes" id="UP000800092">
    <property type="component" value="Unassembled WGS sequence"/>
</dbReference>
<dbReference type="InterPro" id="IPR049326">
    <property type="entry name" value="Rhodopsin_dom_fungi"/>
</dbReference>
<feature type="transmembrane region" description="Helical" evidence="7">
    <location>
        <begin position="255"/>
        <end position="274"/>
    </location>
</feature>
<comment type="similarity">
    <text evidence="5">Belongs to the SAT4 family.</text>
</comment>
<evidence type="ECO:0000313" key="10">
    <source>
        <dbReference type="Proteomes" id="UP000800092"/>
    </source>
</evidence>
<dbReference type="PANTHER" id="PTHR33048:SF47">
    <property type="entry name" value="INTEGRAL MEMBRANE PROTEIN-RELATED"/>
    <property type="match status" value="1"/>
</dbReference>
<keyword evidence="4 7" id="KW-0472">Membrane</keyword>
<feature type="region of interest" description="Disordered" evidence="6">
    <location>
        <begin position="355"/>
        <end position="401"/>
    </location>
</feature>
<protein>
    <recommendedName>
        <fullName evidence="8">Rhodopsin domain-containing protein</fullName>
    </recommendedName>
</protein>
<keyword evidence="10" id="KW-1185">Reference proteome</keyword>